<dbReference type="PANTHER" id="PTHR12775">
    <property type="entry name" value="PROTEIN C20ORF43 HOMOLOG"/>
    <property type="match status" value="1"/>
</dbReference>
<evidence type="ECO:0000256" key="1">
    <source>
        <dbReference type="SAM" id="MobiDB-lite"/>
    </source>
</evidence>
<proteinExistence type="predicted"/>
<feature type="region of interest" description="Disordered" evidence="1">
    <location>
        <begin position="202"/>
        <end position="261"/>
    </location>
</feature>
<accession>A0A9W8E2V4</accession>
<organism evidence="2 3">
    <name type="scientific">Tieghemiomyces parasiticus</name>
    <dbReference type="NCBI Taxonomy" id="78921"/>
    <lineage>
        <taxon>Eukaryota</taxon>
        <taxon>Fungi</taxon>
        <taxon>Fungi incertae sedis</taxon>
        <taxon>Zoopagomycota</taxon>
        <taxon>Kickxellomycotina</taxon>
        <taxon>Dimargaritomycetes</taxon>
        <taxon>Dimargaritales</taxon>
        <taxon>Dimargaritaceae</taxon>
        <taxon>Tieghemiomyces</taxon>
    </lineage>
</organism>
<dbReference type="Proteomes" id="UP001150569">
    <property type="component" value="Unassembled WGS sequence"/>
</dbReference>
<dbReference type="OrthoDB" id="247013at2759"/>
<name>A0A9W8E2V4_9FUNG</name>
<reference evidence="2" key="1">
    <citation type="submission" date="2022-07" db="EMBL/GenBank/DDBJ databases">
        <title>Phylogenomic reconstructions and comparative analyses of Kickxellomycotina fungi.</title>
        <authorList>
            <person name="Reynolds N.K."/>
            <person name="Stajich J.E."/>
            <person name="Barry K."/>
            <person name="Grigoriev I.V."/>
            <person name="Crous P."/>
            <person name="Smith M.E."/>
        </authorList>
    </citation>
    <scope>NUCLEOTIDE SEQUENCE</scope>
    <source>
        <strain evidence="2">RSA 861</strain>
    </source>
</reference>
<evidence type="ECO:0000313" key="3">
    <source>
        <dbReference type="Proteomes" id="UP001150569"/>
    </source>
</evidence>
<dbReference type="PANTHER" id="PTHR12775:SF0">
    <property type="entry name" value="REPLICATION TERMINATION FACTOR 2"/>
    <property type="match status" value="1"/>
</dbReference>
<sequence>MGNDGGTIARRSEVVRLVGKSTKLDEKALRKVRFATCALTKQPLKAPLVGCGLGNIYNKESVVEYLLKPSKFGEAVFICQHLSKLRDVVDLQATFSPNYHPEAKRVTDSVAGSADVSRMVTPVLCPVTLKEMNGSTSFEFNWACGCLYATCARTEVRGTGKAGSDDATCVVCGHRQEAPEADRVAVYPETEEELARAAKQLKARRDRQAADRKKAKKARKAAETSECDAASKTTKRRRLSTETEPSTDPSKSARSVTLETA</sequence>
<dbReference type="EMBL" id="JANBPT010000032">
    <property type="protein sequence ID" value="KAJ1929543.1"/>
    <property type="molecule type" value="Genomic_DNA"/>
</dbReference>
<dbReference type="GO" id="GO:0005634">
    <property type="term" value="C:nucleus"/>
    <property type="evidence" value="ECO:0007669"/>
    <property type="project" value="TreeGrafter"/>
</dbReference>
<protein>
    <submittedName>
        <fullName evidence="2">Protein RTF2</fullName>
    </submittedName>
</protein>
<dbReference type="AlphaFoldDB" id="A0A9W8E2V4"/>
<gene>
    <name evidence="2" type="primary">RTFDC1_1</name>
    <name evidence="2" type="ORF">IWQ60_001088</name>
</gene>
<dbReference type="GO" id="GO:0006274">
    <property type="term" value="P:DNA replication termination"/>
    <property type="evidence" value="ECO:0007669"/>
    <property type="project" value="TreeGrafter"/>
</dbReference>
<feature type="compositionally biased region" description="Polar residues" evidence="1">
    <location>
        <begin position="242"/>
        <end position="261"/>
    </location>
</feature>
<dbReference type="Pfam" id="PF04641">
    <property type="entry name" value="Rtf2"/>
    <property type="match status" value="1"/>
</dbReference>
<dbReference type="InterPro" id="IPR006735">
    <property type="entry name" value="Rtf2"/>
</dbReference>
<evidence type="ECO:0000313" key="2">
    <source>
        <dbReference type="EMBL" id="KAJ1929543.1"/>
    </source>
</evidence>
<keyword evidence="3" id="KW-1185">Reference proteome</keyword>
<comment type="caution">
    <text evidence="2">The sequence shown here is derived from an EMBL/GenBank/DDBJ whole genome shotgun (WGS) entry which is preliminary data.</text>
</comment>